<dbReference type="PANTHER" id="PTHR24113:SF12">
    <property type="entry name" value="RAN GTPASE-ACTIVATING PROTEIN 1"/>
    <property type="match status" value="1"/>
</dbReference>
<dbReference type="SUPFAM" id="SSF52047">
    <property type="entry name" value="RNI-like"/>
    <property type="match status" value="1"/>
</dbReference>
<dbReference type="GO" id="GO:0031267">
    <property type="term" value="F:small GTPase binding"/>
    <property type="evidence" value="ECO:0007669"/>
    <property type="project" value="TreeGrafter"/>
</dbReference>
<dbReference type="InterPro" id="IPR032675">
    <property type="entry name" value="LRR_dom_sf"/>
</dbReference>
<dbReference type="OrthoDB" id="192312at2759"/>
<dbReference type="InterPro" id="IPR027038">
    <property type="entry name" value="RanGap"/>
</dbReference>
<dbReference type="Proteomes" id="UP000266841">
    <property type="component" value="Unassembled WGS sequence"/>
</dbReference>
<evidence type="ECO:0000256" key="4">
    <source>
        <dbReference type="SAM" id="Coils"/>
    </source>
</evidence>
<dbReference type="eggNOG" id="KOG4308">
    <property type="taxonomic scope" value="Eukaryota"/>
</dbReference>
<dbReference type="GO" id="GO:0005096">
    <property type="term" value="F:GTPase activator activity"/>
    <property type="evidence" value="ECO:0007669"/>
    <property type="project" value="UniProtKB-KW"/>
</dbReference>
<dbReference type="Pfam" id="PF13516">
    <property type="entry name" value="LRR_6"/>
    <property type="match status" value="2"/>
</dbReference>
<protein>
    <submittedName>
        <fullName evidence="5">Uncharacterized protein</fullName>
    </submittedName>
</protein>
<dbReference type="AlphaFoldDB" id="K0SUV5"/>
<dbReference type="PANTHER" id="PTHR24113">
    <property type="entry name" value="RAN GTPASE-ACTIVATING PROTEIN 1"/>
    <property type="match status" value="1"/>
</dbReference>
<proteinExistence type="predicted"/>
<reference evidence="5 6" key="1">
    <citation type="journal article" date="2012" name="Genome Biol.">
        <title>Genome and low-iron response of an oceanic diatom adapted to chronic iron limitation.</title>
        <authorList>
            <person name="Lommer M."/>
            <person name="Specht M."/>
            <person name="Roy A.S."/>
            <person name="Kraemer L."/>
            <person name="Andreson R."/>
            <person name="Gutowska M.A."/>
            <person name="Wolf J."/>
            <person name="Bergner S.V."/>
            <person name="Schilhabel M.B."/>
            <person name="Klostermeier U.C."/>
            <person name="Beiko R.G."/>
            <person name="Rosenstiel P."/>
            <person name="Hippler M."/>
            <person name="Laroche J."/>
        </authorList>
    </citation>
    <scope>NUCLEOTIDE SEQUENCE [LARGE SCALE GENOMIC DNA]</scope>
    <source>
        <strain evidence="5 6">CCMP1005</strain>
    </source>
</reference>
<keyword evidence="1" id="KW-0343">GTPase activation</keyword>
<evidence type="ECO:0000256" key="1">
    <source>
        <dbReference type="ARBA" id="ARBA00022468"/>
    </source>
</evidence>
<dbReference type="GO" id="GO:0006913">
    <property type="term" value="P:nucleocytoplasmic transport"/>
    <property type="evidence" value="ECO:0007669"/>
    <property type="project" value="TreeGrafter"/>
</dbReference>
<keyword evidence="4" id="KW-0175">Coiled coil</keyword>
<organism evidence="5 6">
    <name type="scientific">Thalassiosira oceanica</name>
    <name type="common">Marine diatom</name>
    <dbReference type="NCBI Taxonomy" id="159749"/>
    <lineage>
        <taxon>Eukaryota</taxon>
        <taxon>Sar</taxon>
        <taxon>Stramenopiles</taxon>
        <taxon>Ochrophyta</taxon>
        <taxon>Bacillariophyta</taxon>
        <taxon>Coscinodiscophyceae</taxon>
        <taxon>Thalassiosirophycidae</taxon>
        <taxon>Thalassiosirales</taxon>
        <taxon>Thalassiosiraceae</taxon>
        <taxon>Thalassiosira</taxon>
    </lineage>
</organism>
<dbReference type="InterPro" id="IPR001611">
    <property type="entry name" value="Leu-rich_rpt"/>
</dbReference>
<dbReference type="GO" id="GO:0005634">
    <property type="term" value="C:nucleus"/>
    <property type="evidence" value="ECO:0007669"/>
    <property type="project" value="TreeGrafter"/>
</dbReference>
<dbReference type="EMBL" id="AGNL01019145">
    <property type="protein sequence ID" value="EJK62067.1"/>
    <property type="molecule type" value="Genomic_DNA"/>
</dbReference>
<comment type="caution">
    <text evidence="5">The sequence shown here is derived from an EMBL/GenBank/DDBJ whole genome shotgun (WGS) entry which is preliminary data.</text>
</comment>
<sequence>MDSLEKKNAAVMCETKALREDVEGLKEENRALKWSLSKLAGHVQRNWQYPESHAIQPDEYWRDKGFDDEEIPELQQHIMGGFVSAVSDLAHGVCDNITIGDCHSHDMVLHDAALEPHWIALTESLRMHRNPHGTGMEVIFQNIQLNKDILRLVYRRLSYHNIRDVGLYRIQFTDIRHAILALKKMLENSNVKSLSWSEIPIESVGDMALFTQMLSDQQNLEDLRFDHNGNENTQALLAGVDLSKFKRLDLHVNNLRTNGRADIPNLIASNSTLERLELDSNQLNDDDAVLIAESLGHNTHLKRLMLGDNNIHARGMRALRRAVNDTSSMNALSDSNHSCCVIGINPNACRKINRILKIHILMTERYRSGEGNVTHLNREVSGENSVLLAPFIIESIHRRKTVIEEMPFTDRWRVCKTPKAPLVLGLLYELVKDWKMPGLFSFR</sequence>
<feature type="coiled-coil region" evidence="4">
    <location>
        <begin position="1"/>
        <end position="28"/>
    </location>
</feature>
<dbReference type="GO" id="GO:0005829">
    <property type="term" value="C:cytosol"/>
    <property type="evidence" value="ECO:0007669"/>
    <property type="project" value="TreeGrafter"/>
</dbReference>
<evidence type="ECO:0000313" key="6">
    <source>
        <dbReference type="Proteomes" id="UP000266841"/>
    </source>
</evidence>
<dbReference type="GO" id="GO:0048471">
    <property type="term" value="C:perinuclear region of cytoplasm"/>
    <property type="evidence" value="ECO:0007669"/>
    <property type="project" value="TreeGrafter"/>
</dbReference>
<gene>
    <name evidence="5" type="ORF">THAOC_17336</name>
</gene>
<dbReference type="Gene3D" id="3.80.10.10">
    <property type="entry name" value="Ribonuclease Inhibitor"/>
    <property type="match status" value="1"/>
</dbReference>
<evidence type="ECO:0000256" key="2">
    <source>
        <dbReference type="ARBA" id="ARBA00022614"/>
    </source>
</evidence>
<keyword evidence="3" id="KW-0677">Repeat</keyword>
<evidence type="ECO:0000313" key="5">
    <source>
        <dbReference type="EMBL" id="EJK62067.1"/>
    </source>
</evidence>
<name>K0SUV5_THAOC</name>
<keyword evidence="6" id="KW-1185">Reference proteome</keyword>
<accession>K0SUV5</accession>
<evidence type="ECO:0000256" key="3">
    <source>
        <dbReference type="ARBA" id="ARBA00022737"/>
    </source>
</evidence>
<dbReference type="SMART" id="SM00368">
    <property type="entry name" value="LRR_RI"/>
    <property type="match status" value="2"/>
</dbReference>
<keyword evidence="2" id="KW-0433">Leucine-rich repeat</keyword>